<dbReference type="SMART" id="SM00027">
    <property type="entry name" value="EH"/>
    <property type="match status" value="2"/>
</dbReference>
<dbReference type="SMART" id="SM00054">
    <property type="entry name" value="EFh"/>
    <property type="match status" value="2"/>
</dbReference>
<dbReference type="PANTHER" id="PTHR11216:SF29">
    <property type="entry name" value="INTERSECTIN-2"/>
    <property type="match status" value="1"/>
</dbReference>
<dbReference type="InterPro" id="IPR018247">
    <property type="entry name" value="EF_Hand_1_Ca_BS"/>
</dbReference>
<reference evidence="6" key="2">
    <citation type="submission" date="2025-09" db="UniProtKB">
        <authorList>
            <consortium name="Ensembl"/>
        </authorList>
    </citation>
    <scope>IDENTIFICATION</scope>
</reference>
<keyword evidence="2" id="KW-0106">Calcium</keyword>
<evidence type="ECO:0000259" key="5">
    <source>
        <dbReference type="PROSITE" id="PS50222"/>
    </source>
</evidence>
<dbReference type="PROSITE" id="PS00018">
    <property type="entry name" value="EF_HAND_1"/>
    <property type="match status" value="1"/>
</dbReference>
<protein>
    <recommendedName>
        <fullName evidence="8">Intersectin 2b</fullName>
    </recommendedName>
</protein>
<proteinExistence type="predicted"/>
<dbReference type="GO" id="GO:0042734">
    <property type="term" value="C:presynaptic membrane"/>
    <property type="evidence" value="ECO:0007669"/>
    <property type="project" value="TreeGrafter"/>
</dbReference>
<evidence type="ECO:0000259" key="4">
    <source>
        <dbReference type="PROSITE" id="PS50031"/>
    </source>
</evidence>
<feature type="domain" description="EF-hand" evidence="5">
    <location>
        <begin position="46"/>
        <end position="81"/>
    </location>
</feature>
<name>A0A8C6V048_9GOBI</name>
<dbReference type="PROSITE" id="PS50222">
    <property type="entry name" value="EF_HAND_2"/>
    <property type="match status" value="2"/>
</dbReference>
<feature type="domain" description="EH" evidence="4">
    <location>
        <begin position="246"/>
        <end position="335"/>
    </location>
</feature>
<evidence type="ECO:0000256" key="2">
    <source>
        <dbReference type="ARBA" id="ARBA00022837"/>
    </source>
</evidence>
<dbReference type="PROSITE" id="PS50031">
    <property type="entry name" value="EH"/>
    <property type="match status" value="2"/>
</dbReference>
<keyword evidence="7" id="KW-1185">Reference proteome</keyword>
<dbReference type="InterPro" id="IPR011992">
    <property type="entry name" value="EF-hand-dom_pair"/>
</dbReference>
<keyword evidence="1" id="KW-0479">Metal-binding</keyword>
<dbReference type="GO" id="GO:0097708">
    <property type="term" value="C:intracellular vesicle"/>
    <property type="evidence" value="ECO:0007669"/>
    <property type="project" value="TreeGrafter"/>
</dbReference>
<dbReference type="Gene3D" id="1.10.238.10">
    <property type="entry name" value="EF-hand"/>
    <property type="match status" value="2"/>
</dbReference>
<dbReference type="CDD" id="cd00052">
    <property type="entry name" value="EH"/>
    <property type="match status" value="2"/>
</dbReference>
<evidence type="ECO:0000256" key="1">
    <source>
        <dbReference type="ARBA" id="ARBA00022723"/>
    </source>
</evidence>
<accession>A0A8C6V048</accession>
<feature type="region of interest" description="Disordered" evidence="3">
    <location>
        <begin position="650"/>
        <end position="678"/>
    </location>
</feature>
<feature type="region of interest" description="Disordered" evidence="3">
    <location>
        <begin position="394"/>
        <end position="476"/>
    </location>
</feature>
<dbReference type="GO" id="GO:0150007">
    <property type="term" value="P:clathrin-dependent synaptic vesicle endocytosis"/>
    <property type="evidence" value="ECO:0007669"/>
    <property type="project" value="TreeGrafter"/>
</dbReference>
<dbReference type="SUPFAM" id="SSF47473">
    <property type="entry name" value="EF-hand"/>
    <property type="match status" value="2"/>
</dbReference>
<feature type="domain" description="EH" evidence="4">
    <location>
        <begin position="14"/>
        <end position="102"/>
    </location>
</feature>
<dbReference type="AlphaFoldDB" id="A0A8C6V048"/>
<reference evidence="6" key="1">
    <citation type="submission" date="2025-08" db="UniProtKB">
        <authorList>
            <consortium name="Ensembl"/>
        </authorList>
    </citation>
    <scope>IDENTIFICATION</scope>
</reference>
<feature type="region of interest" description="Disordered" evidence="3">
    <location>
        <begin position="327"/>
        <end position="346"/>
    </location>
</feature>
<dbReference type="GO" id="GO:0060090">
    <property type="term" value="F:molecular adaptor activity"/>
    <property type="evidence" value="ECO:0007669"/>
    <property type="project" value="TreeGrafter"/>
</dbReference>
<feature type="domain" description="EF-hand" evidence="5">
    <location>
        <begin position="279"/>
        <end position="314"/>
    </location>
</feature>
<dbReference type="FunFam" id="1.10.238.10:FF:000055">
    <property type="entry name" value="Intersectin-1 isoform 1"/>
    <property type="match status" value="1"/>
</dbReference>
<dbReference type="Proteomes" id="UP000694523">
    <property type="component" value="Unplaced"/>
</dbReference>
<evidence type="ECO:0000256" key="3">
    <source>
        <dbReference type="SAM" id="MobiDB-lite"/>
    </source>
</evidence>
<evidence type="ECO:0000313" key="6">
    <source>
        <dbReference type="Ensembl" id="ENSNMLP00000042735.1"/>
    </source>
</evidence>
<dbReference type="Ensembl" id="ENSNMLT00000047461.1">
    <property type="protein sequence ID" value="ENSNMLP00000042735.1"/>
    <property type="gene ID" value="ENSNMLG00000026004.1"/>
</dbReference>
<evidence type="ECO:0000313" key="7">
    <source>
        <dbReference type="Proteomes" id="UP000694523"/>
    </source>
</evidence>
<dbReference type="GO" id="GO:0005737">
    <property type="term" value="C:cytoplasm"/>
    <property type="evidence" value="ECO:0007669"/>
    <property type="project" value="TreeGrafter"/>
</dbReference>
<dbReference type="InterPro" id="IPR002048">
    <property type="entry name" value="EF_hand_dom"/>
</dbReference>
<evidence type="ECO:0008006" key="8">
    <source>
        <dbReference type="Google" id="ProtNLM"/>
    </source>
</evidence>
<dbReference type="GO" id="GO:0005509">
    <property type="term" value="F:calcium ion binding"/>
    <property type="evidence" value="ECO:0007669"/>
    <property type="project" value="InterPro"/>
</dbReference>
<sequence>MNGGTSIWAITPDERDKHDKKFDTLSPSMGYISGEQAKKFFLQSGLPPAVLAEIWGLADMNKDGKMDRLEFSIAMKLIKLKLQGTSLPTALPIIMKQPPVPAPTLTFPTSTLTAPGYGFMNMPMMPGTMLTPRAMGSPGLTPMGLSPLVPTATGLSPLVGVGSPRPLVPTVPSALPNGGIGFLQPAGVMPTGLPLTTSSYPSPLVHPSSSTGTSTSSSLLDLGSNSSLSSSPMLSVPSDWAVPHASRLKYRQQFNTLDKQMTGYLTGQQVRSAMATTMLTQTQLASIWTLADVDKDGKLKAEEFILAMHLVDMAKFGQSLPLTLPKELVPPSQRSSMNGTTSSLPPVASLIDDFDIEPPQKNKLNMTFEDKFKANLERGNAELEKRRQALLDAERRERERQEQQRREEQERRDREAREAEEKRRVEEERRLERQKELERIREEEQKKEMERKEAAQRELERQRKEEMERRKRGELQIKKEQEQDEIIKLKAKKRSLEMELEAVGNKHKQIEDRLRDIQNKTKHQKTDIDVTNQRKEACQLDIQNIQRQLEEFQRKLAQLTPEQRRLSEKLKSMSLNNVPVTAMSSLKLNVTDKRGVCVKLRDQLDALEKETSAKLSEMDRYNKDLQELKETQRRQEEALEKLRSIKEEKRRELQLRKDEEERRRQEEERKRKEEEDARFFNLTTVGPGSVFLSYVEV</sequence>
<dbReference type="PANTHER" id="PTHR11216">
    <property type="entry name" value="EH DOMAIN"/>
    <property type="match status" value="1"/>
</dbReference>
<dbReference type="Pfam" id="PF12763">
    <property type="entry name" value="EH"/>
    <property type="match status" value="2"/>
</dbReference>
<dbReference type="InterPro" id="IPR000261">
    <property type="entry name" value="EH_dom"/>
</dbReference>
<feature type="region of interest" description="Disordered" evidence="3">
    <location>
        <begin position="199"/>
        <end position="222"/>
    </location>
</feature>
<organism evidence="6 7">
    <name type="scientific">Neogobius melanostomus</name>
    <name type="common">round goby</name>
    <dbReference type="NCBI Taxonomy" id="47308"/>
    <lineage>
        <taxon>Eukaryota</taxon>
        <taxon>Metazoa</taxon>
        <taxon>Chordata</taxon>
        <taxon>Craniata</taxon>
        <taxon>Vertebrata</taxon>
        <taxon>Euteleostomi</taxon>
        <taxon>Actinopterygii</taxon>
        <taxon>Neopterygii</taxon>
        <taxon>Teleostei</taxon>
        <taxon>Neoteleostei</taxon>
        <taxon>Acanthomorphata</taxon>
        <taxon>Gobiaria</taxon>
        <taxon>Gobiiformes</taxon>
        <taxon>Gobioidei</taxon>
        <taxon>Gobiidae</taxon>
        <taxon>Benthophilinae</taxon>
        <taxon>Neogobiini</taxon>
        <taxon>Neogobius</taxon>
    </lineage>
</organism>
<feature type="compositionally biased region" description="Low complexity" evidence="3">
    <location>
        <begin position="207"/>
        <end position="222"/>
    </location>
</feature>
<feature type="compositionally biased region" description="Polar residues" evidence="3">
    <location>
        <begin position="332"/>
        <end position="344"/>
    </location>
</feature>